<keyword evidence="3" id="KW-0413">Isomerase</keyword>
<dbReference type="SUPFAM" id="SSF53697">
    <property type="entry name" value="SIS domain"/>
    <property type="match status" value="1"/>
</dbReference>
<dbReference type="PROSITE" id="PS51464">
    <property type="entry name" value="SIS"/>
    <property type="match status" value="1"/>
</dbReference>
<evidence type="ECO:0000313" key="4">
    <source>
        <dbReference type="Proteomes" id="UP000242415"/>
    </source>
</evidence>
<evidence type="ECO:0000256" key="1">
    <source>
        <dbReference type="SAM" id="MobiDB-lite"/>
    </source>
</evidence>
<dbReference type="GO" id="GO:0097367">
    <property type="term" value="F:carbohydrate derivative binding"/>
    <property type="evidence" value="ECO:0007669"/>
    <property type="project" value="InterPro"/>
</dbReference>
<feature type="domain" description="SIS" evidence="2">
    <location>
        <begin position="82"/>
        <end position="243"/>
    </location>
</feature>
<proteinExistence type="predicted"/>
<dbReference type="InterPro" id="IPR050099">
    <property type="entry name" value="SIS_GmhA/DiaA_subfam"/>
</dbReference>
<dbReference type="InterPro" id="IPR035461">
    <property type="entry name" value="GmhA/DiaA"/>
</dbReference>
<protein>
    <submittedName>
        <fullName evidence="3">D-sedoheptulose 7-phosphate isomerase</fullName>
    </submittedName>
</protein>
<dbReference type="STRING" id="405436.SAMN05444365_10948"/>
<dbReference type="Proteomes" id="UP000242415">
    <property type="component" value="Unassembled WGS sequence"/>
</dbReference>
<dbReference type="RefSeq" id="WP_091560053.1">
    <property type="nucleotide sequence ID" value="NZ_FNPH01000009.1"/>
</dbReference>
<dbReference type="Pfam" id="PF13580">
    <property type="entry name" value="SIS_2"/>
    <property type="match status" value="1"/>
</dbReference>
<dbReference type="AlphaFoldDB" id="A0A1H3RSH0"/>
<feature type="region of interest" description="Disordered" evidence="1">
    <location>
        <begin position="1"/>
        <end position="20"/>
    </location>
</feature>
<dbReference type="GO" id="GO:0016853">
    <property type="term" value="F:isomerase activity"/>
    <property type="evidence" value="ECO:0007669"/>
    <property type="project" value="UniProtKB-KW"/>
</dbReference>
<accession>A0A1H3RSH0</accession>
<dbReference type="InterPro" id="IPR046348">
    <property type="entry name" value="SIS_dom_sf"/>
</dbReference>
<evidence type="ECO:0000313" key="3">
    <source>
        <dbReference type="EMBL" id="SDZ28662.1"/>
    </source>
</evidence>
<dbReference type="EMBL" id="FNPH01000009">
    <property type="protein sequence ID" value="SDZ28662.1"/>
    <property type="molecule type" value="Genomic_DNA"/>
</dbReference>
<keyword evidence="4" id="KW-1185">Reference proteome</keyword>
<dbReference type="PANTHER" id="PTHR30390">
    <property type="entry name" value="SEDOHEPTULOSE 7-PHOSPHATE ISOMERASE / DNAA INITIATOR-ASSOCIATING FACTOR FOR REPLICATION INITIATION"/>
    <property type="match status" value="1"/>
</dbReference>
<dbReference type="InterPro" id="IPR001347">
    <property type="entry name" value="SIS_dom"/>
</dbReference>
<dbReference type="GO" id="GO:1901135">
    <property type="term" value="P:carbohydrate derivative metabolic process"/>
    <property type="evidence" value="ECO:0007669"/>
    <property type="project" value="InterPro"/>
</dbReference>
<dbReference type="CDD" id="cd05006">
    <property type="entry name" value="SIS_GmhA"/>
    <property type="match status" value="1"/>
</dbReference>
<dbReference type="OrthoDB" id="9810929at2"/>
<dbReference type="Gene3D" id="3.40.50.10490">
    <property type="entry name" value="Glucose-6-phosphate isomerase like protein, domain 1"/>
    <property type="match status" value="1"/>
</dbReference>
<reference evidence="4" key="1">
    <citation type="submission" date="2016-10" db="EMBL/GenBank/DDBJ databases">
        <authorList>
            <person name="Varghese N."/>
            <person name="Submissions S."/>
        </authorList>
    </citation>
    <scope>NUCLEOTIDE SEQUENCE [LARGE SCALE GENOMIC DNA]</scope>
    <source>
        <strain evidence="4">DSM 45245</strain>
    </source>
</reference>
<organism evidence="3 4">
    <name type="scientific">Micromonospora pattaloongensis</name>
    <dbReference type="NCBI Taxonomy" id="405436"/>
    <lineage>
        <taxon>Bacteria</taxon>
        <taxon>Bacillati</taxon>
        <taxon>Actinomycetota</taxon>
        <taxon>Actinomycetes</taxon>
        <taxon>Micromonosporales</taxon>
        <taxon>Micromonosporaceae</taxon>
        <taxon>Micromonospora</taxon>
    </lineage>
</organism>
<gene>
    <name evidence="3" type="ORF">SAMN05444365_10948</name>
</gene>
<name>A0A1H3RSH0_9ACTN</name>
<sequence>MTAPGSEPRPRDRDGAGPTGVAGDASLNVPLYPFLTAQHGDLDAVLAGVRRAAAERIDEIVALRRTVLERDADRLAACARSMAASFTAGGRLLAFANGVSATDAQELVRLFLCPRDARSEGVFRAMPAFALTTDVAAVTPPSTGVGCDSVFSRQVAALGRARDIAVGICTGGGSASLVRGFEAADRRGMLTVAITGHDGGLMAELDSVDYLFVVPSPSPQRVQEAQTTICHALWELTLREVGRG</sequence>
<evidence type="ECO:0000259" key="2">
    <source>
        <dbReference type="PROSITE" id="PS51464"/>
    </source>
</evidence>